<reference evidence="14 15" key="1">
    <citation type="journal article" date="2014" name="BMC Genomics">
        <title>Oil accumulation mechanisms of the oleaginous microalga Chlorella protothecoides revealed through its genome, transcriptomes, and proteomes.</title>
        <authorList>
            <person name="Gao C."/>
            <person name="Wang Y."/>
            <person name="Shen Y."/>
            <person name="Yan D."/>
            <person name="He X."/>
            <person name="Dai J."/>
            <person name="Wu Q."/>
        </authorList>
    </citation>
    <scope>NUCLEOTIDE SEQUENCE [LARGE SCALE GENOMIC DNA]</scope>
    <source>
        <strain evidence="14 15">0710</strain>
    </source>
</reference>
<comment type="similarity">
    <text evidence="2">Belongs to the potassium channel family. Plant (TC 1.A.1.4) subfamily.</text>
</comment>
<dbReference type="InterPro" id="IPR014710">
    <property type="entry name" value="RmlC-like_jellyroll"/>
</dbReference>
<evidence type="ECO:0000256" key="11">
    <source>
        <dbReference type="SAM" id="MobiDB-lite"/>
    </source>
</evidence>
<evidence type="ECO:0000256" key="6">
    <source>
        <dbReference type="ARBA" id="ARBA00022882"/>
    </source>
</evidence>
<name>A0A087SBY3_AUXPR</name>
<feature type="region of interest" description="Disordered" evidence="11">
    <location>
        <begin position="121"/>
        <end position="153"/>
    </location>
</feature>
<dbReference type="Gene3D" id="2.60.120.10">
    <property type="entry name" value="Jelly Rolls"/>
    <property type="match status" value="1"/>
</dbReference>
<dbReference type="OrthoDB" id="426293at2759"/>
<feature type="domain" description="Cyclic nucleotide-binding" evidence="13">
    <location>
        <begin position="530"/>
        <end position="604"/>
    </location>
</feature>
<dbReference type="SUPFAM" id="SSF51206">
    <property type="entry name" value="cAMP-binding domain-like"/>
    <property type="match status" value="1"/>
</dbReference>
<feature type="transmembrane region" description="Helical" evidence="12">
    <location>
        <begin position="329"/>
        <end position="350"/>
    </location>
</feature>
<keyword evidence="6" id="KW-0851">Voltage-gated channel</keyword>
<dbReference type="PANTHER" id="PTHR45743">
    <property type="entry name" value="POTASSIUM CHANNEL AKT1"/>
    <property type="match status" value="1"/>
</dbReference>
<proteinExistence type="inferred from homology"/>
<dbReference type="GeneID" id="23614819"/>
<evidence type="ECO:0000256" key="7">
    <source>
        <dbReference type="ARBA" id="ARBA00022989"/>
    </source>
</evidence>
<evidence type="ECO:0000256" key="8">
    <source>
        <dbReference type="ARBA" id="ARBA00023065"/>
    </source>
</evidence>
<dbReference type="PANTHER" id="PTHR45743:SF2">
    <property type="entry name" value="POTASSIUM CHANNEL AKT1"/>
    <property type="match status" value="1"/>
</dbReference>
<feature type="transmembrane region" description="Helical" evidence="12">
    <location>
        <begin position="423"/>
        <end position="443"/>
    </location>
</feature>
<dbReference type="Pfam" id="PF08190">
    <property type="entry name" value="PIH1"/>
    <property type="match status" value="1"/>
</dbReference>
<dbReference type="InterPro" id="IPR012981">
    <property type="entry name" value="PIH1_N"/>
</dbReference>
<dbReference type="InterPro" id="IPR003938">
    <property type="entry name" value="K_chnl_volt-dep_EAG/ELK/ERG"/>
</dbReference>
<evidence type="ECO:0000256" key="4">
    <source>
        <dbReference type="ARBA" id="ARBA00022692"/>
    </source>
</evidence>
<feature type="transmembrane region" description="Helical" evidence="12">
    <location>
        <begin position="172"/>
        <end position="198"/>
    </location>
</feature>
<evidence type="ECO:0000313" key="14">
    <source>
        <dbReference type="EMBL" id="KFM23237.1"/>
    </source>
</evidence>
<dbReference type="Pfam" id="PF00520">
    <property type="entry name" value="Ion_trans"/>
    <property type="match status" value="1"/>
</dbReference>
<keyword evidence="5" id="KW-0633">Potassium transport</keyword>
<feature type="transmembrane region" description="Helical" evidence="12">
    <location>
        <begin position="251"/>
        <end position="271"/>
    </location>
</feature>
<dbReference type="PROSITE" id="PS50042">
    <property type="entry name" value="CNMP_BINDING_3"/>
    <property type="match status" value="1"/>
</dbReference>
<keyword evidence="9 12" id="KW-0472">Membrane</keyword>
<dbReference type="InterPro" id="IPR045319">
    <property type="entry name" value="KAT/AKT"/>
</dbReference>
<dbReference type="AlphaFoldDB" id="A0A087SBY3"/>
<feature type="transmembrane region" description="Helical" evidence="12">
    <location>
        <begin position="210"/>
        <end position="230"/>
    </location>
</feature>
<keyword evidence="3" id="KW-0813">Transport</keyword>
<dbReference type="eggNOG" id="KOG0498">
    <property type="taxonomic scope" value="Eukaryota"/>
</dbReference>
<keyword evidence="8" id="KW-0406">Ion transport</keyword>
<evidence type="ECO:0000256" key="2">
    <source>
        <dbReference type="ARBA" id="ARBA00007929"/>
    </source>
</evidence>
<dbReference type="GO" id="GO:0034702">
    <property type="term" value="C:monoatomic ion channel complex"/>
    <property type="evidence" value="ECO:0007669"/>
    <property type="project" value="UniProtKB-KW"/>
</dbReference>
<organism evidence="14 15">
    <name type="scientific">Auxenochlorella protothecoides</name>
    <name type="common">Green microalga</name>
    <name type="synonym">Chlorella protothecoides</name>
    <dbReference type="NCBI Taxonomy" id="3075"/>
    <lineage>
        <taxon>Eukaryota</taxon>
        <taxon>Viridiplantae</taxon>
        <taxon>Chlorophyta</taxon>
        <taxon>core chlorophytes</taxon>
        <taxon>Trebouxiophyceae</taxon>
        <taxon>Chlorellales</taxon>
        <taxon>Chlorellaceae</taxon>
        <taxon>Auxenochlorella</taxon>
    </lineage>
</organism>
<dbReference type="InterPro" id="IPR018490">
    <property type="entry name" value="cNMP-bd_dom_sf"/>
</dbReference>
<protein>
    <submittedName>
        <fullName evidence="14">Cyclic nucleotide-gated ion channel 1</fullName>
    </submittedName>
</protein>
<keyword evidence="5" id="KW-0630">Potassium</keyword>
<dbReference type="InterPro" id="IPR000595">
    <property type="entry name" value="cNMP-bd_dom"/>
</dbReference>
<feature type="transmembrane region" description="Helical" evidence="12">
    <location>
        <begin position="392"/>
        <end position="411"/>
    </location>
</feature>
<keyword evidence="10" id="KW-0407">Ion channel</keyword>
<feature type="compositionally biased region" description="Polar residues" evidence="11">
    <location>
        <begin position="14"/>
        <end position="46"/>
    </location>
</feature>
<evidence type="ECO:0000256" key="9">
    <source>
        <dbReference type="ARBA" id="ARBA00023136"/>
    </source>
</evidence>
<evidence type="ECO:0000256" key="10">
    <source>
        <dbReference type="ARBA" id="ARBA00023303"/>
    </source>
</evidence>
<dbReference type="KEGG" id="apro:F751_3428"/>
<dbReference type="PRINTS" id="PR01463">
    <property type="entry name" value="EAGCHANLFMLY"/>
</dbReference>
<evidence type="ECO:0000256" key="1">
    <source>
        <dbReference type="ARBA" id="ARBA00004141"/>
    </source>
</evidence>
<evidence type="ECO:0000259" key="13">
    <source>
        <dbReference type="PROSITE" id="PS50042"/>
    </source>
</evidence>
<evidence type="ECO:0000256" key="3">
    <source>
        <dbReference type="ARBA" id="ARBA00022448"/>
    </source>
</evidence>
<dbReference type="InterPro" id="IPR005821">
    <property type="entry name" value="Ion_trans_dom"/>
</dbReference>
<dbReference type="Gene3D" id="1.10.287.630">
    <property type="entry name" value="Helix hairpin bin"/>
    <property type="match status" value="1"/>
</dbReference>
<sequence length="982" mass="108979">MPKFFKFGARFPLGTSSSERSIRTGSVASLGSTSDPEDASQPSSPEWSRAGVLRTSRSITTDGSGLSDDENSFAAMEDDAPLRRFVTRTHSFDQVDFDALIQNPDLYTVHNAAGAGLSPRHYASATPPTGVKQPVVLNRPRRSSGERPRSKSVLGMPTFRPDSTFYKYWSSLILALDLTYSAFVVPISIGMLTSFLVLNWTSALDYTVGAFFLADLIVSFHVGFIATYNLRKVLVLNGKLIAKFYMQHDTFIFDILSVTAWLVQLLMLLLSHVVDEFNPTVALFIMEALRLVRFLRVVKLIRKLLVNAVYAPLNQSSWMKWASSATFHYLFYIVYVIAVLVNFLGCMWNFTAGAQGFDNTWANYYPPFVRSYSEDGMTALTADEVQHDVDQVWRYFVGTYWALTTIATVGFGDVTPATLVETIVVIIVEVIGIMFFGILLSTIRQLLSNSNKDARRAYVFRKKLTTVDRWMKGTRLPSHLQRRIKSFYAEVWLHHVESSEDTHLFRELPHILRNEVAWNALQAAMARIPFFEDMSTNMKWTLCSKFEPVRFGPGEDILSEGDKAEKCWVMLEGEVVSLHHYVEAGSLQGPALLGSTVVLQDLVRWKDLRLLLDYHPNVRRALESRIMAQVCCHITLYPSAWMDSQLLHPELQDAKARAEEMAKDLWEGPSQSQVAEGFVIKTSDESGNKVFLNVCADAAVPLPDGWSPGEPLPPAVKGYLEAGPEGSAPSSGDALMSLLAFPMWLSDLRRDSDHTGAACGVLDCVLHADILRHAAEVRPLKLYAIQLVLSEVAHKCALRLNPLYKLPRMRYKGQGPVPHAVPAAEALTKLPQEQPVLMPGQGAERPGLVREVLAGRDKGLALRTTPTPRPAARERSEACEESADPSTTLQAKLRYHGCPVEAVSVEVALTPALVATAQRAVHAVRVTVTGQRVSIALPACPALEVGLPFFVRPEQGTARVTAQGLHVTLPYRPLEEVHPRTA</sequence>
<keyword evidence="4 12" id="KW-0812">Transmembrane</keyword>
<accession>A0A087SBY3</accession>
<dbReference type="Proteomes" id="UP000028924">
    <property type="component" value="Unassembled WGS sequence"/>
</dbReference>
<keyword evidence="15" id="KW-1185">Reference proteome</keyword>
<evidence type="ECO:0000256" key="12">
    <source>
        <dbReference type="SAM" id="Phobius"/>
    </source>
</evidence>
<dbReference type="Gene3D" id="1.10.287.70">
    <property type="match status" value="1"/>
</dbReference>
<gene>
    <name evidence="14" type="ORF">F751_3428</name>
</gene>
<dbReference type="SUPFAM" id="SSF81324">
    <property type="entry name" value="Voltage-gated potassium channels"/>
    <property type="match status" value="1"/>
</dbReference>
<feature type="region of interest" description="Disordered" evidence="11">
    <location>
        <begin position="861"/>
        <end position="885"/>
    </location>
</feature>
<dbReference type="RefSeq" id="XP_011396107.1">
    <property type="nucleotide sequence ID" value="XM_011397805.1"/>
</dbReference>
<keyword evidence="7 12" id="KW-1133">Transmembrane helix</keyword>
<dbReference type="GO" id="GO:0005249">
    <property type="term" value="F:voltage-gated potassium channel activity"/>
    <property type="evidence" value="ECO:0007669"/>
    <property type="project" value="InterPro"/>
</dbReference>
<dbReference type="EMBL" id="KL662089">
    <property type="protein sequence ID" value="KFM23237.1"/>
    <property type="molecule type" value="Genomic_DNA"/>
</dbReference>
<evidence type="ECO:0000256" key="5">
    <source>
        <dbReference type="ARBA" id="ARBA00022826"/>
    </source>
</evidence>
<feature type="region of interest" description="Disordered" evidence="11">
    <location>
        <begin position="11"/>
        <end position="52"/>
    </location>
</feature>
<evidence type="ECO:0000313" key="15">
    <source>
        <dbReference type="Proteomes" id="UP000028924"/>
    </source>
</evidence>
<keyword evidence="5" id="KW-0631">Potassium channel</keyword>
<comment type="subcellular location">
    <subcellularLocation>
        <location evidence="1">Membrane</location>
        <topology evidence="1">Multi-pass membrane protein</topology>
    </subcellularLocation>
</comment>